<keyword evidence="5" id="KW-0539">Nucleus</keyword>
<dbReference type="InParanoid" id="A0A0D2A1W5"/>
<evidence type="ECO:0000256" key="1">
    <source>
        <dbReference type="ARBA" id="ARBA00004123"/>
    </source>
</evidence>
<gene>
    <name evidence="7" type="ORF">PV09_08207</name>
</gene>
<evidence type="ECO:0000313" key="8">
    <source>
        <dbReference type="Proteomes" id="UP000053259"/>
    </source>
</evidence>
<dbReference type="Pfam" id="PF04082">
    <property type="entry name" value="Fungal_trans"/>
    <property type="match status" value="1"/>
</dbReference>
<comment type="subcellular location">
    <subcellularLocation>
        <location evidence="1">Nucleus</location>
    </subcellularLocation>
</comment>
<keyword evidence="8" id="KW-1185">Reference proteome</keyword>
<dbReference type="PANTHER" id="PTHR47540">
    <property type="entry name" value="THIAMINE REPRESSIBLE GENES REGULATORY PROTEIN THI5"/>
    <property type="match status" value="1"/>
</dbReference>
<evidence type="ECO:0000256" key="2">
    <source>
        <dbReference type="ARBA" id="ARBA00023015"/>
    </source>
</evidence>
<name>A0A0D2A1W5_9PEZI</name>
<dbReference type="GO" id="GO:0005634">
    <property type="term" value="C:nucleus"/>
    <property type="evidence" value="ECO:0007669"/>
    <property type="project" value="UniProtKB-SubCell"/>
</dbReference>
<organism evidence="7 8">
    <name type="scientific">Verruconis gallopava</name>
    <dbReference type="NCBI Taxonomy" id="253628"/>
    <lineage>
        <taxon>Eukaryota</taxon>
        <taxon>Fungi</taxon>
        <taxon>Dikarya</taxon>
        <taxon>Ascomycota</taxon>
        <taxon>Pezizomycotina</taxon>
        <taxon>Dothideomycetes</taxon>
        <taxon>Pleosporomycetidae</taxon>
        <taxon>Venturiales</taxon>
        <taxon>Sympoventuriaceae</taxon>
        <taxon>Verruconis</taxon>
    </lineage>
</organism>
<accession>A0A0D2A1W5</accession>
<dbReference type="InterPro" id="IPR051711">
    <property type="entry name" value="Stress_Response_Reg"/>
</dbReference>
<dbReference type="GO" id="GO:0006351">
    <property type="term" value="P:DNA-templated transcription"/>
    <property type="evidence" value="ECO:0007669"/>
    <property type="project" value="InterPro"/>
</dbReference>
<evidence type="ECO:0000256" key="4">
    <source>
        <dbReference type="ARBA" id="ARBA00023163"/>
    </source>
</evidence>
<dbReference type="CDD" id="cd12148">
    <property type="entry name" value="fungal_TF_MHR"/>
    <property type="match status" value="1"/>
</dbReference>
<dbReference type="GO" id="GO:0008270">
    <property type="term" value="F:zinc ion binding"/>
    <property type="evidence" value="ECO:0007669"/>
    <property type="project" value="InterPro"/>
</dbReference>
<dbReference type="InterPro" id="IPR007219">
    <property type="entry name" value="XnlR_reg_dom"/>
</dbReference>
<keyword evidence="3" id="KW-0238">DNA-binding</keyword>
<proteinExistence type="predicted"/>
<dbReference type="Proteomes" id="UP000053259">
    <property type="component" value="Unassembled WGS sequence"/>
</dbReference>
<dbReference type="HOGENOM" id="CLU_006926_1_1_1"/>
<dbReference type="GeneID" id="27316180"/>
<evidence type="ECO:0000313" key="7">
    <source>
        <dbReference type="EMBL" id="KIW00320.1"/>
    </source>
</evidence>
<reference evidence="7 8" key="1">
    <citation type="submission" date="2015-01" db="EMBL/GenBank/DDBJ databases">
        <title>The Genome Sequence of Ochroconis gallopava CBS43764.</title>
        <authorList>
            <consortium name="The Broad Institute Genomics Platform"/>
            <person name="Cuomo C."/>
            <person name="de Hoog S."/>
            <person name="Gorbushina A."/>
            <person name="Stielow B."/>
            <person name="Teixiera M."/>
            <person name="Abouelleil A."/>
            <person name="Chapman S.B."/>
            <person name="Priest M."/>
            <person name="Young S.K."/>
            <person name="Wortman J."/>
            <person name="Nusbaum C."/>
            <person name="Birren B."/>
        </authorList>
    </citation>
    <scope>NUCLEOTIDE SEQUENCE [LARGE SCALE GENOMIC DNA]</scope>
    <source>
        <strain evidence="7 8">CBS 43764</strain>
    </source>
</reference>
<keyword evidence="4" id="KW-0804">Transcription</keyword>
<dbReference type="GO" id="GO:0043565">
    <property type="term" value="F:sequence-specific DNA binding"/>
    <property type="evidence" value="ECO:0007669"/>
    <property type="project" value="TreeGrafter"/>
</dbReference>
<dbReference type="STRING" id="253628.A0A0D2A1W5"/>
<evidence type="ECO:0000256" key="5">
    <source>
        <dbReference type="ARBA" id="ARBA00023242"/>
    </source>
</evidence>
<dbReference type="AlphaFoldDB" id="A0A0D2A1W5"/>
<dbReference type="GO" id="GO:0045944">
    <property type="term" value="P:positive regulation of transcription by RNA polymerase II"/>
    <property type="evidence" value="ECO:0007669"/>
    <property type="project" value="TreeGrafter"/>
</dbReference>
<evidence type="ECO:0000256" key="3">
    <source>
        <dbReference type="ARBA" id="ARBA00023125"/>
    </source>
</evidence>
<evidence type="ECO:0000259" key="6">
    <source>
        <dbReference type="SMART" id="SM00906"/>
    </source>
</evidence>
<dbReference type="EMBL" id="KN847565">
    <property type="protein sequence ID" value="KIW00320.1"/>
    <property type="molecule type" value="Genomic_DNA"/>
</dbReference>
<dbReference type="OrthoDB" id="3266505at2759"/>
<dbReference type="VEuPathDB" id="FungiDB:PV09_08207"/>
<dbReference type="RefSeq" id="XP_016210189.1">
    <property type="nucleotide sequence ID" value="XM_016362069.1"/>
</dbReference>
<keyword evidence="2" id="KW-0805">Transcription regulation</keyword>
<sequence>MVRRSDVLSNVELLIRNPSSCDWLTQCQILAILAIGEVYSSRSALPNRPFPGSHYWARAMALVYMPSERPQLQLVETYLLLSFYAASMNRRHTSITLAGYAVRLCVILGLHIDISEMQMRDPALREHRCRLWWTAYRLDRAWCSRIGWPPSIPDESVEIRFPSNEGIPEEAKTDFEDAQYIIAAIKLAKMHNHAVLTLYVRKRQPTSFSERVQVAVRALRDWANSLPEHLGVNSSGTESIASHILYLHLAYNQAVIVITRPILLHLLRQRHAQTNNDTPAVVLSESARSLAAACIQCARQSMSWLKRIWADGTFQTFDYYSMQFLFSSATILALSSCMQEPGSVSDREDFSLACSFLQQLERSGNFGAMEFCTHFDAIQRVLSENLAPSGSMGDISATIATHNTPRGMNDITPPIQLPSMPGAPLQDFLNQSNLDLDFVEMGGQWVDWQDVFWPQIDLPATLP</sequence>
<dbReference type="SMART" id="SM00906">
    <property type="entry name" value="Fungal_trans"/>
    <property type="match status" value="1"/>
</dbReference>
<protein>
    <recommendedName>
        <fullName evidence="6">Xylanolytic transcriptional activator regulatory domain-containing protein</fullName>
    </recommendedName>
</protein>
<feature type="domain" description="Xylanolytic transcriptional activator regulatory" evidence="6">
    <location>
        <begin position="94"/>
        <end position="168"/>
    </location>
</feature>
<dbReference type="PANTHER" id="PTHR47540:SF6">
    <property type="entry name" value="ZN(II)2CYS6 TRANSCRIPTION FACTOR (EUROFUNG)"/>
    <property type="match status" value="1"/>
</dbReference>